<reference evidence="1 2" key="2">
    <citation type="submission" date="2020-07" db="EMBL/GenBank/DDBJ databases">
        <title>Genome assembly of wild tea tree DASZ reveals pedigree and selection history of tea varieties.</title>
        <authorList>
            <person name="Zhang W."/>
        </authorList>
    </citation>
    <scope>NUCLEOTIDE SEQUENCE [LARGE SCALE GENOMIC DNA]</scope>
    <source>
        <strain evidence="2">cv. G240</strain>
        <tissue evidence="1">Leaf</tissue>
    </source>
</reference>
<organism evidence="1 2">
    <name type="scientific">Camellia sinensis</name>
    <name type="common">Tea plant</name>
    <name type="synonym">Thea sinensis</name>
    <dbReference type="NCBI Taxonomy" id="4442"/>
    <lineage>
        <taxon>Eukaryota</taxon>
        <taxon>Viridiplantae</taxon>
        <taxon>Streptophyta</taxon>
        <taxon>Embryophyta</taxon>
        <taxon>Tracheophyta</taxon>
        <taxon>Spermatophyta</taxon>
        <taxon>Magnoliopsida</taxon>
        <taxon>eudicotyledons</taxon>
        <taxon>Gunneridae</taxon>
        <taxon>Pentapetalae</taxon>
        <taxon>asterids</taxon>
        <taxon>Ericales</taxon>
        <taxon>Theaceae</taxon>
        <taxon>Camellia</taxon>
    </lineage>
</organism>
<dbReference type="Proteomes" id="UP000593564">
    <property type="component" value="Unassembled WGS sequence"/>
</dbReference>
<evidence type="ECO:0000313" key="1">
    <source>
        <dbReference type="EMBL" id="KAF5951097.1"/>
    </source>
</evidence>
<evidence type="ECO:0008006" key="3">
    <source>
        <dbReference type="Google" id="ProtNLM"/>
    </source>
</evidence>
<dbReference type="Gene3D" id="3.30.70.100">
    <property type="match status" value="1"/>
</dbReference>
<protein>
    <recommendedName>
        <fullName evidence="3">HMA domain-containing protein</fullName>
    </recommendedName>
</protein>
<evidence type="ECO:0000313" key="2">
    <source>
        <dbReference type="Proteomes" id="UP000593564"/>
    </source>
</evidence>
<comment type="caution">
    <text evidence="1">The sequence shown here is derived from an EMBL/GenBank/DDBJ whole genome shotgun (WGS) entry which is preliminary data.</text>
</comment>
<dbReference type="AlphaFoldDB" id="A0A7J7HF21"/>
<accession>A0A7J7HF21</accession>
<proteinExistence type="predicted"/>
<reference evidence="2" key="1">
    <citation type="journal article" date="2020" name="Nat. Commun.">
        <title>Genome assembly of wild tea tree DASZ reveals pedigree and selection history of tea varieties.</title>
        <authorList>
            <person name="Zhang W."/>
            <person name="Zhang Y."/>
            <person name="Qiu H."/>
            <person name="Guo Y."/>
            <person name="Wan H."/>
            <person name="Zhang X."/>
            <person name="Scossa F."/>
            <person name="Alseekh S."/>
            <person name="Zhang Q."/>
            <person name="Wang P."/>
            <person name="Xu L."/>
            <person name="Schmidt M.H."/>
            <person name="Jia X."/>
            <person name="Li D."/>
            <person name="Zhu A."/>
            <person name="Guo F."/>
            <person name="Chen W."/>
            <person name="Ni D."/>
            <person name="Usadel B."/>
            <person name="Fernie A.R."/>
            <person name="Wen W."/>
        </authorList>
    </citation>
    <scope>NUCLEOTIDE SEQUENCE [LARGE SCALE GENOMIC DNA]</scope>
    <source>
        <strain evidence="2">cv. G240</strain>
    </source>
</reference>
<gene>
    <name evidence="1" type="ORF">HYC85_013090</name>
</gene>
<sequence length="126" mass="14125">MRYHQKPYSPSISHQIVGVNVGNGEHVHFWEDVGRGKDYFLHCSLKIEVKVNIHCHKCKSNILKSSLNFKISVDSEKGILTVIGNVDPTRKVADLIGVGPPKAKEKRPDPPKFEPAKCIPDHCNEC</sequence>
<keyword evidence="2" id="KW-1185">Reference proteome</keyword>
<dbReference type="EMBL" id="JACBKZ010000005">
    <property type="protein sequence ID" value="KAF5951097.1"/>
    <property type="molecule type" value="Genomic_DNA"/>
</dbReference>
<name>A0A7J7HF21_CAMSI</name>